<name>A0A8J7IW16_9RHOB</name>
<keyword evidence="1" id="KW-0805">Transcription regulation</keyword>
<dbReference type="InterPro" id="IPR009057">
    <property type="entry name" value="Homeodomain-like_sf"/>
</dbReference>
<dbReference type="Gene3D" id="3.40.50.880">
    <property type="match status" value="1"/>
</dbReference>
<feature type="domain" description="HTH araC/xylS-type" evidence="4">
    <location>
        <begin position="224"/>
        <end position="320"/>
    </location>
</feature>
<dbReference type="EMBL" id="JADCKQ010000005">
    <property type="protein sequence ID" value="MBI1493758.1"/>
    <property type="molecule type" value="Genomic_DNA"/>
</dbReference>
<dbReference type="InterPro" id="IPR029062">
    <property type="entry name" value="Class_I_gatase-like"/>
</dbReference>
<evidence type="ECO:0000313" key="6">
    <source>
        <dbReference type="Proteomes" id="UP000640583"/>
    </source>
</evidence>
<keyword evidence="3" id="KW-0804">Transcription</keyword>
<accession>A0A8J7IW16</accession>
<sequence>MAGTECAADAAQMSCHVDILLTEGFVLTELASVVDVLRIANRVSAHPLFQWHYRSRHGGPVGCLAGLGTDTTPFPERPDADYVFILGNSDPDCPELSMRSVISRYSYRNIKVLLLSEAASRYIAETGEQHSNHTTHWENRALLDERGTPGEGSYALAVDDGKLMTCAGMGSTVDVTLSLLRNHMSAAAVATVSDIMLHEKIRGFSTLQPFGGKALSITGDTDLDQCIELMQNNMEEPLQIGELVSLIGISSRSLERKFRQVLDSTPNTYYRELRLNRANTLLLNTSMSVREISLACGFPNGFSSLFRGHFGVTPLARRKSRFKVQIKL</sequence>
<evidence type="ECO:0000256" key="2">
    <source>
        <dbReference type="ARBA" id="ARBA00023125"/>
    </source>
</evidence>
<evidence type="ECO:0000259" key="4">
    <source>
        <dbReference type="PROSITE" id="PS01124"/>
    </source>
</evidence>
<comment type="caution">
    <text evidence="5">The sequence shown here is derived from an EMBL/GenBank/DDBJ whole genome shotgun (WGS) entry which is preliminary data.</text>
</comment>
<dbReference type="GO" id="GO:0043565">
    <property type="term" value="F:sequence-specific DNA binding"/>
    <property type="evidence" value="ECO:0007669"/>
    <property type="project" value="InterPro"/>
</dbReference>
<dbReference type="GO" id="GO:0003700">
    <property type="term" value="F:DNA-binding transcription factor activity"/>
    <property type="evidence" value="ECO:0007669"/>
    <property type="project" value="InterPro"/>
</dbReference>
<protein>
    <submittedName>
        <fullName evidence="5">Helix-turn-helix domain-containing protein</fullName>
    </submittedName>
</protein>
<dbReference type="Gene3D" id="1.10.10.60">
    <property type="entry name" value="Homeodomain-like"/>
    <property type="match status" value="1"/>
</dbReference>
<dbReference type="PANTHER" id="PTHR43280">
    <property type="entry name" value="ARAC-FAMILY TRANSCRIPTIONAL REGULATOR"/>
    <property type="match status" value="1"/>
</dbReference>
<evidence type="ECO:0000256" key="1">
    <source>
        <dbReference type="ARBA" id="ARBA00023015"/>
    </source>
</evidence>
<dbReference type="AlphaFoldDB" id="A0A8J7IW16"/>
<evidence type="ECO:0000313" key="5">
    <source>
        <dbReference type="EMBL" id="MBI1493758.1"/>
    </source>
</evidence>
<dbReference type="SUPFAM" id="SSF46689">
    <property type="entry name" value="Homeodomain-like"/>
    <property type="match status" value="2"/>
</dbReference>
<dbReference type="InterPro" id="IPR018060">
    <property type="entry name" value="HTH_AraC"/>
</dbReference>
<dbReference type="PANTHER" id="PTHR43280:SF2">
    <property type="entry name" value="HTH-TYPE TRANSCRIPTIONAL REGULATOR EXSA"/>
    <property type="match status" value="1"/>
</dbReference>
<evidence type="ECO:0000256" key="3">
    <source>
        <dbReference type="ARBA" id="ARBA00023163"/>
    </source>
</evidence>
<reference evidence="5" key="1">
    <citation type="submission" date="2020-10" db="EMBL/GenBank/DDBJ databases">
        <title>Paenihalocynthiibacter styelae gen. nov., sp. nov., isolated from stalked sea squirt Styela clava.</title>
        <authorList>
            <person name="Kim Y.-O."/>
            <person name="Yoon J.-H."/>
        </authorList>
    </citation>
    <scope>NUCLEOTIDE SEQUENCE</scope>
    <source>
        <strain evidence="5">MYP1-1</strain>
    </source>
</reference>
<gene>
    <name evidence="5" type="ORF">H1D41_08945</name>
</gene>
<keyword evidence="6" id="KW-1185">Reference proteome</keyword>
<proteinExistence type="predicted"/>
<organism evidence="5 6">
    <name type="scientific">Halocynthiibacter styelae</name>
    <dbReference type="NCBI Taxonomy" id="2761955"/>
    <lineage>
        <taxon>Bacteria</taxon>
        <taxon>Pseudomonadati</taxon>
        <taxon>Pseudomonadota</taxon>
        <taxon>Alphaproteobacteria</taxon>
        <taxon>Rhodobacterales</taxon>
        <taxon>Paracoccaceae</taxon>
        <taxon>Halocynthiibacter</taxon>
    </lineage>
</organism>
<dbReference type="PROSITE" id="PS01124">
    <property type="entry name" value="HTH_ARAC_FAMILY_2"/>
    <property type="match status" value="1"/>
</dbReference>
<dbReference type="SUPFAM" id="SSF52317">
    <property type="entry name" value="Class I glutamine amidotransferase-like"/>
    <property type="match status" value="1"/>
</dbReference>
<keyword evidence="2" id="KW-0238">DNA-binding</keyword>
<dbReference type="SMART" id="SM00342">
    <property type="entry name" value="HTH_ARAC"/>
    <property type="match status" value="1"/>
</dbReference>
<dbReference type="Pfam" id="PF12833">
    <property type="entry name" value="HTH_18"/>
    <property type="match status" value="1"/>
</dbReference>
<dbReference type="Proteomes" id="UP000640583">
    <property type="component" value="Unassembled WGS sequence"/>
</dbReference>